<evidence type="ECO:0000256" key="1">
    <source>
        <dbReference type="SAM" id="MobiDB-lite"/>
    </source>
</evidence>
<feature type="region of interest" description="Disordered" evidence="1">
    <location>
        <begin position="1"/>
        <end position="20"/>
    </location>
</feature>
<proteinExistence type="predicted"/>
<protein>
    <submittedName>
        <fullName evidence="2">Uncharacterized protein</fullName>
    </submittedName>
</protein>
<sequence length="132" mass="14840">MAVRMQQEAERSRLRGQCGGNPELASTNTDFCNTECQCRSGKVSDEGKQAHNEAKEYRSWGMPEQAKLAEAQAEQLEQAIQAATGGKAATILFSRTWIEMVNELKEKADIRGPILQYNHYLKPEFSMRMAGR</sequence>
<evidence type="ECO:0000313" key="2">
    <source>
        <dbReference type="EMBL" id="STS79811.1"/>
    </source>
</evidence>
<dbReference type="EMBL" id="UGKQ01000007">
    <property type="protein sequence ID" value="STS79811.1"/>
    <property type="molecule type" value="Genomic_DNA"/>
</dbReference>
<dbReference type="Proteomes" id="UP000254938">
    <property type="component" value="Unassembled WGS sequence"/>
</dbReference>
<dbReference type="AlphaFoldDB" id="A0A377TLR5"/>
<gene>
    <name evidence="2" type="ORF">NCTC9140_01498</name>
</gene>
<reference evidence="2 3" key="1">
    <citation type="submission" date="2018-06" db="EMBL/GenBank/DDBJ databases">
        <authorList>
            <consortium name="Pathogen Informatics"/>
            <person name="Doyle S."/>
        </authorList>
    </citation>
    <scope>NUCLEOTIDE SEQUENCE [LARGE SCALE GENOMIC DNA]</scope>
    <source>
        <strain evidence="2 3">NCTC9140</strain>
    </source>
</reference>
<name>A0A377TLR5_KLEPN</name>
<accession>A0A377TLR5</accession>
<feature type="compositionally biased region" description="Basic and acidic residues" evidence="1">
    <location>
        <begin position="42"/>
        <end position="58"/>
    </location>
</feature>
<feature type="region of interest" description="Disordered" evidence="1">
    <location>
        <begin position="42"/>
        <end position="63"/>
    </location>
</feature>
<evidence type="ECO:0000313" key="3">
    <source>
        <dbReference type="Proteomes" id="UP000254938"/>
    </source>
</evidence>
<organism evidence="2 3">
    <name type="scientific">Klebsiella pneumoniae</name>
    <dbReference type="NCBI Taxonomy" id="573"/>
    <lineage>
        <taxon>Bacteria</taxon>
        <taxon>Pseudomonadati</taxon>
        <taxon>Pseudomonadota</taxon>
        <taxon>Gammaproteobacteria</taxon>
        <taxon>Enterobacterales</taxon>
        <taxon>Enterobacteriaceae</taxon>
        <taxon>Klebsiella/Raoultella group</taxon>
        <taxon>Klebsiella</taxon>
        <taxon>Klebsiella pneumoniae complex</taxon>
    </lineage>
</organism>